<feature type="region of interest" description="Disordered" evidence="1">
    <location>
        <begin position="1"/>
        <end position="107"/>
    </location>
</feature>
<feature type="non-terminal residue" evidence="2">
    <location>
        <position position="1"/>
    </location>
</feature>
<evidence type="ECO:0000313" key="2">
    <source>
        <dbReference type="EMBL" id="KAK8757710.1"/>
    </source>
</evidence>
<protein>
    <submittedName>
        <fullName evidence="2">Uncharacterized protein</fullName>
    </submittedName>
</protein>
<sequence>IPDDTLEHDSIDDFDDHDDASASDHHPGDAVPEASAAPAAAHAGVPSATTGPEPGVNARALQRRRTPPTTNLVDECSTPAPFVFNAGVAERSGRGQRGKAFGRTGGS</sequence>
<organism evidence="2 3">
    <name type="scientific">Amblyomma americanum</name>
    <name type="common">Lone star tick</name>
    <dbReference type="NCBI Taxonomy" id="6943"/>
    <lineage>
        <taxon>Eukaryota</taxon>
        <taxon>Metazoa</taxon>
        <taxon>Ecdysozoa</taxon>
        <taxon>Arthropoda</taxon>
        <taxon>Chelicerata</taxon>
        <taxon>Arachnida</taxon>
        <taxon>Acari</taxon>
        <taxon>Parasitiformes</taxon>
        <taxon>Ixodida</taxon>
        <taxon>Ixodoidea</taxon>
        <taxon>Ixodidae</taxon>
        <taxon>Amblyomminae</taxon>
        <taxon>Amblyomma</taxon>
    </lineage>
</organism>
<dbReference type="EMBL" id="JARKHS020034914">
    <property type="protein sequence ID" value="KAK8757710.1"/>
    <property type="molecule type" value="Genomic_DNA"/>
</dbReference>
<dbReference type="Proteomes" id="UP001321473">
    <property type="component" value="Unassembled WGS sequence"/>
</dbReference>
<accession>A0AAQ4D5H0</accession>
<reference evidence="2 3" key="1">
    <citation type="journal article" date="2023" name="Arcadia Sci">
        <title>De novo assembly of a long-read Amblyomma americanum tick genome.</title>
        <authorList>
            <person name="Chou S."/>
            <person name="Poskanzer K.E."/>
            <person name="Rollins M."/>
            <person name="Thuy-Boun P.S."/>
        </authorList>
    </citation>
    <scope>NUCLEOTIDE SEQUENCE [LARGE SCALE GENOMIC DNA]</scope>
    <source>
        <strain evidence="2">F_SG_1</strain>
        <tissue evidence="2">Salivary glands</tissue>
    </source>
</reference>
<feature type="compositionally biased region" description="Basic and acidic residues" evidence="1">
    <location>
        <begin position="19"/>
        <end position="28"/>
    </location>
</feature>
<proteinExistence type="predicted"/>
<feature type="non-terminal residue" evidence="2">
    <location>
        <position position="107"/>
    </location>
</feature>
<gene>
    <name evidence="2" type="ORF">V5799_004661</name>
</gene>
<name>A0AAQ4D5H0_AMBAM</name>
<feature type="compositionally biased region" description="Basic and acidic residues" evidence="1">
    <location>
        <begin position="1"/>
        <end position="11"/>
    </location>
</feature>
<keyword evidence="3" id="KW-1185">Reference proteome</keyword>
<evidence type="ECO:0000313" key="3">
    <source>
        <dbReference type="Proteomes" id="UP001321473"/>
    </source>
</evidence>
<feature type="compositionally biased region" description="Low complexity" evidence="1">
    <location>
        <begin position="29"/>
        <end position="48"/>
    </location>
</feature>
<comment type="caution">
    <text evidence="2">The sequence shown here is derived from an EMBL/GenBank/DDBJ whole genome shotgun (WGS) entry which is preliminary data.</text>
</comment>
<evidence type="ECO:0000256" key="1">
    <source>
        <dbReference type="SAM" id="MobiDB-lite"/>
    </source>
</evidence>
<dbReference type="AlphaFoldDB" id="A0AAQ4D5H0"/>